<reference evidence="2 3" key="1">
    <citation type="journal article" date="2010" name="Stand. Genomic Sci.">
        <title>Complete genome sequence of Meiothermus silvanus type strain (VI-R2).</title>
        <authorList>
            <person name="Sikorski J."/>
            <person name="Tindall B.J."/>
            <person name="Lowry S."/>
            <person name="Lucas S."/>
            <person name="Nolan M."/>
            <person name="Copeland A."/>
            <person name="Glavina Del Rio T."/>
            <person name="Tice H."/>
            <person name="Cheng J.F."/>
            <person name="Han C."/>
            <person name="Pitluck S."/>
            <person name="Liolios K."/>
            <person name="Ivanova N."/>
            <person name="Mavromatis K."/>
            <person name="Mikhailova N."/>
            <person name="Pati A."/>
            <person name="Goodwin L."/>
            <person name="Chen A."/>
            <person name="Palaniappan K."/>
            <person name="Land M."/>
            <person name="Hauser L."/>
            <person name="Chang Y.J."/>
            <person name="Jeffries C.D."/>
            <person name="Rohde M."/>
            <person name="Goker M."/>
            <person name="Woyke T."/>
            <person name="Bristow J."/>
            <person name="Eisen J.A."/>
            <person name="Markowitz V."/>
            <person name="Hugenholtz P."/>
            <person name="Kyrpides N.C."/>
            <person name="Klenk H.P."/>
            <person name="Lapidus A."/>
        </authorList>
    </citation>
    <scope>NUCLEOTIDE SEQUENCE [LARGE SCALE GENOMIC DNA]</scope>
    <source>
        <strain evidence="3">ATCC 700542 / DSM 9946 / VI-R2</strain>
        <plasmid evidence="3">Plasmid pMESIL02</plasmid>
    </source>
</reference>
<gene>
    <name evidence="2" type="ORF">Mesil_3604</name>
</gene>
<dbReference type="RefSeq" id="WP_013159868.1">
    <property type="nucleotide sequence ID" value="NC_014214.1"/>
</dbReference>
<organism evidence="2 3">
    <name type="scientific">Allomeiothermus silvanus (strain ATCC 700542 / DSM 9946 / NBRC 106475 / NCIMB 13440 / VI-R2)</name>
    <name type="common">Thermus silvanus</name>
    <dbReference type="NCBI Taxonomy" id="526227"/>
    <lineage>
        <taxon>Bacteria</taxon>
        <taxon>Thermotogati</taxon>
        <taxon>Deinococcota</taxon>
        <taxon>Deinococci</taxon>
        <taxon>Thermales</taxon>
        <taxon>Thermaceae</taxon>
        <taxon>Allomeiothermus</taxon>
    </lineage>
</organism>
<dbReference type="KEGG" id="msv:Mesil_3604"/>
<accession>D7BJN8</accession>
<keyword evidence="2" id="KW-0614">Plasmid</keyword>
<geneLocation type="plasmid" evidence="2 3">
    <name>pMESIL02</name>
</geneLocation>
<protein>
    <submittedName>
        <fullName evidence="2">Uncharacterized protein</fullName>
    </submittedName>
</protein>
<keyword evidence="1" id="KW-0732">Signal</keyword>
<dbReference type="AlphaFoldDB" id="D7BJN8"/>
<name>D7BJN8_ALLS1</name>
<dbReference type="HOGENOM" id="CLU_1937159_0_0_0"/>
<evidence type="ECO:0000313" key="3">
    <source>
        <dbReference type="Proteomes" id="UP000001916"/>
    </source>
</evidence>
<feature type="signal peptide" evidence="1">
    <location>
        <begin position="1"/>
        <end position="16"/>
    </location>
</feature>
<proteinExistence type="predicted"/>
<keyword evidence="3" id="KW-1185">Reference proteome</keyword>
<dbReference type="Proteomes" id="UP000001916">
    <property type="component" value="Plasmid pMESIL02"/>
</dbReference>
<evidence type="ECO:0000256" key="1">
    <source>
        <dbReference type="SAM" id="SignalP"/>
    </source>
</evidence>
<evidence type="ECO:0000313" key="2">
    <source>
        <dbReference type="EMBL" id="ADH65394.1"/>
    </source>
</evidence>
<sequence>MRWAVFGLALLSLALAQVNPNPPPQVQVLQREEEVARFVAFRTQNLILVGWGSPVGGLERLLTGKTLVVVAGTQDQGRLGWLSGRSYTLRLLPGRVNGNFLLADDRYLIARQGDRWLLLDHPPTVLTLRQQLSLALQSVR</sequence>
<feature type="chain" id="PRO_5003093502" evidence="1">
    <location>
        <begin position="17"/>
        <end position="140"/>
    </location>
</feature>
<dbReference type="EMBL" id="CP002044">
    <property type="protein sequence ID" value="ADH65394.1"/>
    <property type="molecule type" value="Genomic_DNA"/>
</dbReference>